<sequence length="64" mass="6548">MMDGGGVAVSVGQVLDVLGGTVLLLPESTLDAVTCEALAAFIAAAERTTGAIIFMVPDEYLTDF</sequence>
<name>A0A941EGV7_9ACTN</name>
<accession>A0A941EGV7</accession>
<gene>
    <name evidence="1" type="ORF">KDK95_29185</name>
</gene>
<dbReference type="AlphaFoldDB" id="A0A941EGV7"/>
<dbReference type="Proteomes" id="UP000676325">
    <property type="component" value="Unassembled WGS sequence"/>
</dbReference>
<comment type="caution">
    <text evidence="1">The sequence shown here is derived from an EMBL/GenBank/DDBJ whole genome shotgun (WGS) entry which is preliminary data.</text>
</comment>
<evidence type="ECO:0000313" key="1">
    <source>
        <dbReference type="EMBL" id="MBR7830410.1"/>
    </source>
</evidence>
<keyword evidence="2" id="KW-1185">Reference proteome</keyword>
<dbReference type="EMBL" id="JAGSOH010000131">
    <property type="protein sequence ID" value="MBR7830410.1"/>
    <property type="molecule type" value="Genomic_DNA"/>
</dbReference>
<proteinExistence type="predicted"/>
<protein>
    <submittedName>
        <fullName evidence="1">Uncharacterized protein</fullName>
    </submittedName>
</protein>
<organism evidence="1 2">
    <name type="scientific">Actinospica acidithermotolerans</name>
    <dbReference type="NCBI Taxonomy" id="2828514"/>
    <lineage>
        <taxon>Bacteria</taxon>
        <taxon>Bacillati</taxon>
        <taxon>Actinomycetota</taxon>
        <taxon>Actinomycetes</taxon>
        <taxon>Catenulisporales</taxon>
        <taxon>Actinospicaceae</taxon>
        <taxon>Actinospica</taxon>
    </lineage>
</organism>
<reference evidence="1" key="1">
    <citation type="submission" date="2021-04" db="EMBL/GenBank/DDBJ databases">
        <title>Genome based classification of Actinospica acidithermotolerans sp. nov., an actinobacterium isolated from an Indonesian hot spring.</title>
        <authorList>
            <person name="Kusuma A.B."/>
            <person name="Putra K.E."/>
            <person name="Nafisah S."/>
            <person name="Loh J."/>
            <person name="Nouioui I."/>
            <person name="Goodfellow M."/>
        </authorList>
    </citation>
    <scope>NUCLEOTIDE SEQUENCE</scope>
    <source>
        <strain evidence="1">MGRD01-02</strain>
    </source>
</reference>
<dbReference type="RefSeq" id="WP_212521537.1">
    <property type="nucleotide sequence ID" value="NZ_JAGSOH010000131.1"/>
</dbReference>
<evidence type="ECO:0000313" key="2">
    <source>
        <dbReference type="Proteomes" id="UP000676325"/>
    </source>
</evidence>